<feature type="compositionally biased region" description="Polar residues" evidence="2">
    <location>
        <begin position="3474"/>
        <end position="3491"/>
    </location>
</feature>
<dbReference type="EMBL" id="SJPO01000002">
    <property type="protein sequence ID" value="TWT78378.1"/>
    <property type="molecule type" value="Genomic_DNA"/>
</dbReference>
<comment type="caution">
    <text evidence="4">The sequence shown here is derived from an EMBL/GenBank/DDBJ whole genome shotgun (WGS) entry which is preliminary data.</text>
</comment>
<feature type="region of interest" description="Disordered" evidence="2">
    <location>
        <begin position="3251"/>
        <end position="3273"/>
    </location>
</feature>
<dbReference type="RefSeq" id="WP_146584791.1">
    <property type="nucleotide sequence ID" value="NZ_SJPO01000002.1"/>
</dbReference>
<evidence type="ECO:0000313" key="4">
    <source>
        <dbReference type="EMBL" id="TWT78378.1"/>
    </source>
</evidence>
<sequence length="3491" mass="366150">MAWNRAFGNECRGKAQPPRRNRRGDRLARLSGGRSLVFELLEGRRLLAADFGDAPEPYPTLLADDGPRHEAVGPQLGATRTAEMNGLPSAAADADSGDDGVTFGEIRVGQANATVAVNVQNAPAGARLDAWIDFNGDGSWDGATDQIIRNAPVSDGENSFRFEVPSWAQAGHTSARFRISTIGGLSPFGPALDGEVEDYIVEVSSPSKSAGEYAAPTYIAHTSVPLTKLVTLDLDRDGDLDIVSLSFGGDAIVWLENGGELDFSEHLVPNTLDAPTSIAVADLDADGDLDLAAASNYNDKVAWYENDGSQSFTEHIVSYNANTASDVSFVDLDGDGDLDLLGTTRLEHTVSWYENDGLEHFTEHQIASDLYNAIGAEAVDLDGDGDLDILVERSGGFFYNIDWLQNDGSGNFTKRRVPTSFGNPNQPVVIDVDGDGMFDLTAVSGLTGAVGWYQNLGNGGFREHLILGTETGTVGGKQILAGDWDGDGDTDIATSSGAAPRVLVQYKNDGAEQFSASDPSYAAGGGAMTIGDIDQDGDLDLLQAFNSPYKLAWYENVVNASVTVLNGVASEVSPDSPLRFRLELSHPSVNPTVVGFSVGGSAAHGLDYVVGGPVALQGGLGQAEFPPGETVIELSFTPLDDSLFEGAESVVVQLLPGAGYAVGDDFEASGSILSDEFGGDFGDAPAPYPTLSASDGALHSESSANTPMLGASLSLEPDGLLSADASADDDNGVTIAEVRVGQSAATAVVEVSGAPGRLDAWIDFDRDGSWDGPGEQIAAGLPLEVGLTPVFFAVPATAAPGVTYARFRISSHGGLAVSGVAGDGEVEDYELLITPPVQANGSLQYGGELDPTVMYADSITTADLDRDGDVDIIASLGDGGLVWRENLSGGIFANHLIDSERVIGYALSTADLDLDGDLDLLVGSAVADSVLWYENVGQLAFVRRNAFPSLRDPRMVAASDVDRDGDIDVLGVSSGSDRTIAWYLNDGRQVFTEQIVSAGLYQPWDSVARDIDGDGDLDVLVASVNGDVLWFENAGDGNHIEQLAVGGLGYSTAVSAGDFDADGDTDIVAWSEDDERLVWLENDGGEVFTQHEINAFPSSPHAVHSIEVVDLDGDSDLDLAVNISSTGGFAWYENDGSGSFVEHAMSPANGAQLPVAADLDNDGDLELLTGRIGAEGVEWTELAHSVELAINQGLIGEADGRPLSITLTTQEAVNTSVEVAFSLSGAADYRSDYDLVGATSYDGDTGVITIPRGERMARLELVALNDFHIETSEALLLELRDGANYVLSGQTSATIVISSDDLYSDFGDAPSPFATLLSEDGARHSPTADPANAPLLGELLGSEPDGTPDAEANAHGSDDGVVFGELRPGQQDATITVTVSGAGGLLDAWIDFNADGSWGGVGEKIFNSVSVDVGQNELSFDVPSHVGAGPVYARFRLSSTGSPTPYGVAVDGEVEDYIVAIASPAATGGDFLRRLLISETDFNPESLEAADIDGDGDMDLLAELSEPSQVAWLENDGNENFEIREIAGATGRVLSSGDFDADGDVDFVTGGEQWVKWFENDGAGNFSSYLIAANWGLPSSAAIADMDGDGSLDIVVLSHEDRRLSWFRRTAPSYFEERAINGELGYADNLSLADIDRDGDIDVVTARSVRSSIAAVTWFENHGEGDFDPHVIDARGGIRATNPVDIDLDGDLDIAFSARGLRVAWYENDGSQNFTLITRASGHSYEYKDSEVGDFDGDGDLDFVVLDGVSYSVSYFYANDGDGQFTLASQTDPFVLHTPLLSVDLDGDGDLDQVALSAGSDMINWLENVVTAEISLQNAQSLSSEGDVLDLVVELDHARLVPTELALLVGGGAEYLDDYELLGATLREPGVLLLTIPAGQRSATYSLSVIDDLVVESDETLVATLAPGRGYRAGEAADFEFTITSDDTLADFGDAPAPYPTLLAQNGALHAPSPVGIQGPRLGASSSLETNGSPSAAANGDDDDGVSFVGLFPGSVKGIVAIAVQDAPGRVDAWIDFNGDGSWDSPGEHILSDAPVVVGDNTLIIKVPAWANPGVAYGRFRLSTAGGLGYAGPAADGEVEDYAITIEAPPATTSEFAKAGAITTLNGQYRSYQRLEAIDLDGDGDLDLLPRLPSSGEHWAENTGDESYVLRELGRRVDGVSPADIDQDGAPDLLVWVNGYSQGGFGLLENDGIGGFTYRTIDESFQDVMDAVAADINADGTPDLVVARKNGEVLWLEAAAGGYELHLIGDYATSSFDAGPVDLEVADVNADGYVDIVVTGDLHGLNPIWLQNDGHGKFKQNYLSLASNHNYATTVDIDDDGDLDVITIGRSVRWHVNDGGEFGYYETLSSSRYWQRPLIGDFDGDGRMEIAVGNDDEAVVLEYDGASGLSETHLDIKSSTLAVGDIDGNGTLDLLAWESSGEVTRWSQPLKISLSSGPSAVVEDSTLGIVIRVEVGSASHRGINVELALSGTATLGEDYLIEGASVSSPAVIATEIPAGSPFVEIVIRPIEDSVVELAESIIVDLLGQPGRAAGVILCDPDIADYGDAPFPYPVNAASGGAAHWATGPYLGATRTTEGAGFNSADAAGDAGDDGVVFAATYPGNASSEVTVELSDAPDGALLDAWIDFDGDGTWNGPGEHVFAGQPISEGENLLLFTTPGWALPGQSAARFRVSTTGGLGIVGAADDGEVEDYLLTIAPAQRKVPTFATGAIGAPESDATYPNVVDFDRDGDLDVVYVLNRQTIVWQENLGDTRFAEHTVGDLASLTILQPEVVDLNGDGLLDVLGVARVSGAPDTLGVFLQQADGFLAIEGPAGMDSVSTYAVGDIDSDGDIDLLFGGLTYGSNDGSPTLENFAWLENDGTAAFTRRVIPFGRPSPYPASNANLADLNGDGHLDFVVASAAGVRIVTFENNGSQEFTARLTDPRPTQSFSRYGTLTTGDFDLDGDTDLIATSGIYSSPGSWYENDGTGRFTELPSTFWAYNASSVTTADVDGDGDLDAVYSGAPFLTWQENRLRGDYNDDQVVNEADYEVWRSTYGEVGVAPRADGNADGRVDAVDYAIWRDARVAQPERVFLTQIAGAYGWFGAEIGDLDGDGDLDIVTGGYEGLTWFVNVPSVHVTTSGTDLLEGGEPLEVTFTRTEQLDQDFTLELLPSGTAGFNVDYTVNGLSARQVVIPAGSNSTTIALNAVDDGLSELDEPFSIGFRGGPKYAVTGTSRLSGAVQSDEPGGDFGDAPAPYATLLADDGARHSRLTDVDPRLGATRADSSDAAPSDTAVGDLDDDGVLLTTVQAGQEGASATVEVQGAAGLLDAWIDFNGNGSWDDDGEQVFASVPAGLGINELAFDVPADAQLGTTYARFRISTHGQLGPEGLAADGEVEDYPLMIDPAPVEAPLASSEAAWTEAAINALAFAAIDTGPPIVKPASRPTPTTSIGPVTDDLLELLAIEQARRPLATAYRADYDQAIGSDADEPAASDGSTATLTEQVLSSPSRG</sequence>
<feature type="domain" description="GEVED" evidence="3">
    <location>
        <begin position="128"/>
        <end position="201"/>
    </location>
</feature>
<dbReference type="Proteomes" id="UP000318478">
    <property type="component" value="Unassembled WGS sequence"/>
</dbReference>
<dbReference type="Gene3D" id="2.130.10.130">
    <property type="entry name" value="Integrin alpha, N-terminal"/>
    <property type="match status" value="4"/>
</dbReference>
<dbReference type="InterPro" id="IPR045474">
    <property type="entry name" value="GEVED"/>
</dbReference>
<proteinExistence type="predicted"/>
<dbReference type="SUPFAM" id="SSF69318">
    <property type="entry name" value="Integrin alpha N-terminal domain"/>
    <property type="match status" value="5"/>
</dbReference>
<accession>A0A5C5YTU2</accession>
<feature type="domain" description="GEVED" evidence="3">
    <location>
        <begin position="1387"/>
        <end position="1459"/>
    </location>
</feature>
<protein>
    <submittedName>
        <fullName evidence="4">FG-GAP repeat protein</fullName>
    </submittedName>
</protein>
<dbReference type="InterPro" id="IPR013517">
    <property type="entry name" value="FG-GAP"/>
</dbReference>
<gene>
    <name evidence="4" type="ORF">Pla123a_11690</name>
</gene>
<feature type="region of interest" description="Disordered" evidence="2">
    <location>
        <begin position="1954"/>
        <end position="1981"/>
    </location>
</feature>
<dbReference type="Gene3D" id="1.10.1330.10">
    <property type="entry name" value="Dockerin domain"/>
    <property type="match status" value="1"/>
</dbReference>
<evidence type="ECO:0000256" key="1">
    <source>
        <dbReference type="ARBA" id="ARBA00022729"/>
    </source>
</evidence>
<dbReference type="Pfam" id="PF13517">
    <property type="entry name" value="FG-GAP_3"/>
    <property type="match status" value="12"/>
</dbReference>
<dbReference type="GO" id="GO:0000272">
    <property type="term" value="P:polysaccharide catabolic process"/>
    <property type="evidence" value="ECO:0007669"/>
    <property type="project" value="InterPro"/>
</dbReference>
<evidence type="ECO:0000259" key="3">
    <source>
        <dbReference type="Pfam" id="PF20009"/>
    </source>
</evidence>
<feature type="compositionally biased region" description="Polar residues" evidence="2">
    <location>
        <begin position="1964"/>
        <end position="1976"/>
    </location>
</feature>
<dbReference type="Gene3D" id="2.60.40.2030">
    <property type="match status" value="4"/>
</dbReference>
<keyword evidence="5" id="KW-1185">Reference proteome</keyword>
<name>A0A5C5YTU2_9BACT</name>
<organism evidence="4 5">
    <name type="scientific">Posidoniimonas polymericola</name>
    <dbReference type="NCBI Taxonomy" id="2528002"/>
    <lineage>
        <taxon>Bacteria</taxon>
        <taxon>Pseudomonadati</taxon>
        <taxon>Planctomycetota</taxon>
        <taxon>Planctomycetia</taxon>
        <taxon>Pirellulales</taxon>
        <taxon>Lacipirellulaceae</taxon>
        <taxon>Posidoniimonas</taxon>
    </lineage>
</organism>
<dbReference type="InterPro" id="IPR036439">
    <property type="entry name" value="Dockerin_dom_sf"/>
</dbReference>
<feature type="region of interest" description="Disordered" evidence="2">
    <location>
        <begin position="3465"/>
        <end position="3491"/>
    </location>
</feature>
<dbReference type="InterPro" id="IPR038081">
    <property type="entry name" value="CalX-like_sf"/>
</dbReference>
<feature type="domain" description="GEVED" evidence="3">
    <location>
        <begin position="2623"/>
        <end position="2695"/>
    </location>
</feature>
<dbReference type="InterPro" id="IPR028994">
    <property type="entry name" value="Integrin_alpha_N"/>
</dbReference>
<keyword evidence="1" id="KW-0732">Signal</keyword>
<feature type="region of interest" description="Disordered" evidence="2">
    <location>
        <begin position="1318"/>
        <end position="1360"/>
    </location>
</feature>
<feature type="region of interest" description="Disordered" evidence="2">
    <location>
        <begin position="1"/>
        <end position="25"/>
    </location>
</feature>
<feature type="domain" description="GEVED" evidence="3">
    <location>
        <begin position="758"/>
        <end position="830"/>
    </location>
</feature>
<dbReference type="Pfam" id="PF20009">
    <property type="entry name" value="GEVED"/>
    <property type="match status" value="6"/>
</dbReference>
<dbReference type="PANTHER" id="PTHR44103">
    <property type="entry name" value="PROPROTEIN CONVERTASE P"/>
    <property type="match status" value="1"/>
</dbReference>
<evidence type="ECO:0000313" key="5">
    <source>
        <dbReference type="Proteomes" id="UP000318478"/>
    </source>
</evidence>
<evidence type="ECO:0000256" key="2">
    <source>
        <dbReference type="SAM" id="MobiDB-lite"/>
    </source>
</evidence>
<dbReference type="PANTHER" id="PTHR44103:SF1">
    <property type="entry name" value="PROPROTEIN CONVERTASE P"/>
    <property type="match status" value="1"/>
</dbReference>
<feature type="domain" description="GEVED" evidence="3">
    <location>
        <begin position="2011"/>
        <end position="2085"/>
    </location>
</feature>
<reference evidence="4 5" key="1">
    <citation type="submission" date="2019-02" db="EMBL/GenBank/DDBJ databases">
        <title>Deep-cultivation of Planctomycetes and their phenomic and genomic characterization uncovers novel biology.</title>
        <authorList>
            <person name="Wiegand S."/>
            <person name="Jogler M."/>
            <person name="Boedeker C."/>
            <person name="Pinto D."/>
            <person name="Vollmers J."/>
            <person name="Rivas-Marin E."/>
            <person name="Kohn T."/>
            <person name="Peeters S.H."/>
            <person name="Heuer A."/>
            <person name="Rast P."/>
            <person name="Oberbeckmann S."/>
            <person name="Bunk B."/>
            <person name="Jeske O."/>
            <person name="Meyerdierks A."/>
            <person name="Storesund J.E."/>
            <person name="Kallscheuer N."/>
            <person name="Luecker S."/>
            <person name="Lage O.M."/>
            <person name="Pohl T."/>
            <person name="Merkel B.J."/>
            <person name="Hornburger P."/>
            <person name="Mueller R.-W."/>
            <person name="Bruemmer F."/>
            <person name="Labrenz M."/>
            <person name="Spormann A.M."/>
            <person name="Op Den Camp H."/>
            <person name="Overmann J."/>
            <person name="Amann R."/>
            <person name="Jetten M.S.M."/>
            <person name="Mascher T."/>
            <person name="Medema M.H."/>
            <person name="Devos D.P."/>
            <person name="Kaster A.-K."/>
            <person name="Ovreas L."/>
            <person name="Rohde M."/>
            <person name="Galperin M.Y."/>
            <person name="Jogler C."/>
        </authorList>
    </citation>
    <scope>NUCLEOTIDE SEQUENCE [LARGE SCALE GENOMIC DNA]</scope>
    <source>
        <strain evidence="4 5">Pla123a</strain>
    </source>
</reference>
<dbReference type="OrthoDB" id="2806980at2"/>
<feature type="region of interest" description="Disordered" evidence="2">
    <location>
        <begin position="684"/>
        <end position="703"/>
    </location>
</feature>
<feature type="domain" description="GEVED" evidence="3">
    <location>
        <begin position="3309"/>
        <end position="3380"/>
    </location>
</feature>
<dbReference type="SUPFAM" id="SSF141072">
    <property type="entry name" value="CalX-like"/>
    <property type="match status" value="5"/>
</dbReference>